<dbReference type="PANTHER" id="PTHR22762">
    <property type="entry name" value="ALPHA-GLUCOSIDASE"/>
    <property type="match status" value="1"/>
</dbReference>
<evidence type="ECO:0000259" key="12">
    <source>
        <dbReference type="Pfam" id="PF13802"/>
    </source>
</evidence>
<dbReference type="InterPro" id="IPR011013">
    <property type="entry name" value="Gal_mutarotase_sf_dom"/>
</dbReference>
<comment type="caution">
    <text evidence="14">The sequence shown here is derived from an EMBL/GenBank/DDBJ whole genome shotgun (WGS) entry which is preliminary data.</text>
</comment>
<dbReference type="InterPro" id="IPR017853">
    <property type="entry name" value="GH"/>
</dbReference>
<dbReference type="SUPFAM" id="SSF74650">
    <property type="entry name" value="Galactose mutarotase-like"/>
    <property type="match status" value="1"/>
</dbReference>
<keyword evidence="15" id="KW-1185">Reference proteome</keyword>
<dbReference type="SUPFAM" id="SSF51445">
    <property type="entry name" value="(Trans)glycosidases"/>
    <property type="match status" value="1"/>
</dbReference>
<dbReference type="Gene3D" id="2.60.40.1760">
    <property type="entry name" value="glycosyl hydrolase (family 31)"/>
    <property type="match status" value="1"/>
</dbReference>
<reference evidence="14 15" key="1">
    <citation type="journal article" date="2024" name="Nat. Commun.">
        <title>Phylogenomics reveals the evolutionary origins of lichenization in chlorophyte algae.</title>
        <authorList>
            <person name="Puginier C."/>
            <person name="Libourel C."/>
            <person name="Otte J."/>
            <person name="Skaloud P."/>
            <person name="Haon M."/>
            <person name="Grisel S."/>
            <person name="Petersen M."/>
            <person name="Berrin J.G."/>
            <person name="Delaux P.M."/>
            <person name="Dal Grande F."/>
            <person name="Keller J."/>
        </authorList>
    </citation>
    <scope>NUCLEOTIDE SEQUENCE [LARGE SCALE GENOMIC DNA]</scope>
    <source>
        <strain evidence="14 15">SAG 2036</strain>
    </source>
</reference>
<evidence type="ECO:0000256" key="4">
    <source>
        <dbReference type="ARBA" id="ARBA00022729"/>
    </source>
</evidence>
<feature type="domain" description="Glycoside hydrolase family 31 N-terminal" evidence="12">
    <location>
        <begin position="26"/>
        <end position="154"/>
    </location>
</feature>
<evidence type="ECO:0000256" key="5">
    <source>
        <dbReference type="ARBA" id="ARBA00022801"/>
    </source>
</evidence>
<dbReference type="EMBL" id="JALJOQ010000059">
    <property type="protein sequence ID" value="KAK9803464.1"/>
    <property type="molecule type" value="Genomic_DNA"/>
</dbReference>
<dbReference type="PROSITE" id="PS00129">
    <property type="entry name" value="GLYCOSYL_HYDROL_F31_1"/>
    <property type="match status" value="1"/>
</dbReference>
<feature type="domain" description="Glycosyl hydrolase family 31 C-terminal" evidence="13">
    <location>
        <begin position="539"/>
        <end position="627"/>
    </location>
</feature>
<dbReference type="InterPro" id="IPR013780">
    <property type="entry name" value="Glyco_hydro_b"/>
</dbReference>
<protein>
    <recommendedName>
        <fullName evidence="9">Glucosidase II subunit alpha</fullName>
    </recommendedName>
</protein>
<dbReference type="Pfam" id="PF13802">
    <property type="entry name" value="Gal_mutarotas_2"/>
    <property type="match status" value="1"/>
</dbReference>
<comment type="similarity">
    <text evidence="3 10">Belongs to the glycosyl hydrolase 31 family.</text>
</comment>
<keyword evidence="4" id="KW-0732">Signal</keyword>
<dbReference type="CDD" id="cd06603">
    <property type="entry name" value="GH31_GANC_GANAB_alpha"/>
    <property type="match status" value="1"/>
</dbReference>
<accession>A0AAW1P405</accession>
<proteinExistence type="inferred from homology"/>
<dbReference type="PANTHER" id="PTHR22762:SF54">
    <property type="entry name" value="BCDNA.GH04962"/>
    <property type="match status" value="1"/>
</dbReference>
<dbReference type="FunFam" id="3.20.20.80:FF:000039">
    <property type="entry name" value="Glucosidase, alpha neutral C"/>
    <property type="match status" value="1"/>
</dbReference>
<dbReference type="Proteomes" id="UP001465755">
    <property type="component" value="Unassembled WGS sequence"/>
</dbReference>
<dbReference type="InterPro" id="IPR048395">
    <property type="entry name" value="Glyco_hydro_31_C"/>
</dbReference>
<evidence type="ECO:0000256" key="1">
    <source>
        <dbReference type="ARBA" id="ARBA00004240"/>
    </source>
</evidence>
<comment type="pathway">
    <text evidence="2">Glycan metabolism; N-glycan metabolism.</text>
</comment>
<dbReference type="Gene3D" id="3.20.20.80">
    <property type="entry name" value="Glycosidases"/>
    <property type="match status" value="2"/>
</dbReference>
<evidence type="ECO:0000313" key="14">
    <source>
        <dbReference type="EMBL" id="KAK9803464.1"/>
    </source>
</evidence>
<organism evidence="14 15">
    <name type="scientific">Symbiochloris irregularis</name>
    <dbReference type="NCBI Taxonomy" id="706552"/>
    <lineage>
        <taxon>Eukaryota</taxon>
        <taxon>Viridiplantae</taxon>
        <taxon>Chlorophyta</taxon>
        <taxon>core chlorophytes</taxon>
        <taxon>Trebouxiophyceae</taxon>
        <taxon>Trebouxiales</taxon>
        <taxon>Trebouxiaceae</taxon>
        <taxon>Symbiochloris</taxon>
    </lineage>
</organism>
<dbReference type="Pfam" id="PF01055">
    <property type="entry name" value="Glyco_hydro_31_2nd"/>
    <property type="match status" value="1"/>
</dbReference>
<dbReference type="GO" id="GO:0090599">
    <property type="term" value="F:alpha-glucosidase activity"/>
    <property type="evidence" value="ECO:0007669"/>
    <property type="project" value="TreeGrafter"/>
</dbReference>
<name>A0AAW1P405_9CHLO</name>
<dbReference type="Pfam" id="PF21365">
    <property type="entry name" value="Glyco_hydro_31_3rd"/>
    <property type="match status" value="1"/>
</dbReference>
<evidence type="ECO:0000256" key="9">
    <source>
        <dbReference type="ARBA" id="ARBA00042895"/>
    </source>
</evidence>
<dbReference type="SUPFAM" id="SSF51011">
    <property type="entry name" value="Glycosyl hydrolase domain"/>
    <property type="match status" value="1"/>
</dbReference>
<evidence type="ECO:0000313" key="15">
    <source>
        <dbReference type="Proteomes" id="UP001465755"/>
    </source>
</evidence>
<keyword evidence="5 10" id="KW-0378">Hydrolase</keyword>
<keyword evidence="7" id="KW-0325">Glycoprotein</keyword>
<dbReference type="GO" id="GO:0030246">
    <property type="term" value="F:carbohydrate binding"/>
    <property type="evidence" value="ECO:0007669"/>
    <property type="project" value="InterPro"/>
</dbReference>
<evidence type="ECO:0000259" key="11">
    <source>
        <dbReference type="Pfam" id="PF01055"/>
    </source>
</evidence>
<evidence type="ECO:0000259" key="13">
    <source>
        <dbReference type="Pfam" id="PF21365"/>
    </source>
</evidence>
<keyword evidence="8 10" id="KW-0326">Glycosidase</keyword>
<dbReference type="GO" id="GO:0006491">
    <property type="term" value="P:N-glycan processing"/>
    <property type="evidence" value="ECO:0007669"/>
    <property type="project" value="TreeGrafter"/>
</dbReference>
<dbReference type="InterPro" id="IPR025887">
    <property type="entry name" value="Glyco_hydro_31_N_dom"/>
</dbReference>
<sequence length="773" mass="85734">MTSRNAPTPTSAPGYDQSLGLLMNDVVELNSKSLFNFEPLRQKQEGDPEGLWEETFRSHKDSKPKGPEAISLDIAFPAARHVYGLPQHASDFSLKATVGNNISSEPFRLFNLDVFEYETSSPFGLYGSIPLLVAHNAKATVGAFWLNAAEMWIDVDKSARGTQTQWIAESGIVDLFILLGPTPTQVSEQYAALTGTTALPQLFSLGYHQCRWNYRDEADVADVNAGFDANDIPYDVIWLDIEYTNGKRYFTWDAAHFPTPEAMQHNLRDHGRKLVAIIDPHIKKDPAYYVQTEGEKRGCFVKDKDGQKDFDGWCWPGSSFYFDAMSPDARQWWAEQFALTKWQGSTPDLYLWNDMNEPSVFNGPEVTMPKDAIHFGGWENRDVHNIYGMLVHRATAEGLTARGKAAFGSDGDRPFVLSRAFFAGSQRYGAIWTGDNAATWDHLRVSVPMLLSISLAGLPFCGADVGGFFGNPDAELAVRWWQLGAYTPFFRGHGHLDTKRREPWLFGEPHTSRTRAAIRRRYALLPYLYTLFRQANLHGLPIMRSLWYEFPHEEAGFAIDDSFMLGPAILVAPIMEAGAQSRSLYLPGGSKWYDGITGEVMAGRGGEAQVAVDMDSIPTWLRGGSILPLQERPRRSSAAMQGDPFTLVVALDATSQAVGELYLDDGKSFAFQRGVFAHRVLTFTDSVLANAPYVEAAGKAYNPGNEVERIVVLGLPRGGKWQVHLQGAEARRLEAEPGPLTLRPGLPASALVVRKPGLQITGSWSLKFSSSVS</sequence>
<keyword evidence="6" id="KW-0256">Endoplasmic reticulum</keyword>
<dbReference type="AlphaFoldDB" id="A0AAW1P405"/>
<comment type="subcellular location">
    <subcellularLocation>
        <location evidence="1">Endoplasmic reticulum</location>
    </subcellularLocation>
</comment>
<evidence type="ECO:0000256" key="7">
    <source>
        <dbReference type="ARBA" id="ARBA00023180"/>
    </source>
</evidence>
<dbReference type="GO" id="GO:0005975">
    <property type="term" value="P:carbohydrate metabolic process"/>
    <property type="evidence" value="ECO:0007669"/>
    <property type="project" value="InterPro"/>
</dbReference>
<dbReference type="Gene3D" id="2.60.40.1180">
    <property type="entry name" value="Golgi alpha-mannosidase II"/>
    <property type="match status" value="2"/>
</dbReference>
<gene>
    <name evidence="14" type="ORF">WJX73_004809</name>
</gene>
<dbReference type="InterPro" id="IPR000322">
    <property type="entry name" value="Glyco_hydro_31_TIM"/>
</dbReference>
<evidence type="ECO:0000256" key="6">
    <source>
        <dbReference type="ARBA" id="ARBA00022824"/>
    </source>
</evidence>
<dbReference type="CDD" id="cd14752">
    <property type="entry name" value="GH31_N"/>
    <property type="match status" value="1"/>
</dbReference>
<evidence type="ECO:0000256" key="2">
    <source>
        <dbReference type="ARBA" id="ARBA00004833"/>
    </source>
</evidence>
<evidence type="ECO:0000256" key="10">
    <source>
        <dbReference type="RuleBase" id="RU361185"/>
    </source>
</evidence>
<feature type="domain" description="Glycoside hydrolase family 31 TIM barrel" evidence="11">
    <location>
        <begin position="198"/>
        <end position="531"/>
    </location>
</feature>
<evidence type="ECO:0000256" key="3">
    <source>
        <dbReference type="ARBA" id="ARBA00007806"/>
    </source>
</evidence>
<dbReference type="GO" id="GO:0005783">
    <property type="term" value="C:endoplasmic reticulum"/>
    <property type="evidence" value="ECO:0007669"/>
    <property type="project" value="UniProtKB-SubCell"/>
</dbReference>
<evidence type="ECO:0000256" key="8">
    <source>
        <dbReference type="ARBA" id="ARBA00023295"/>
    </source>
</evidence>
<dbReference type="InterPro" id="IPR030458">
    <property type="entry name" value="Glyco_hydro_31_AS"/>
</dbReference>